<protein>
    <recommendedName>
        <fullName evidence="4">Cytochrome c oxidase assembly protein COX16, mitochondrial</fullName>
    </recommendedName>
    <alternativeName>
        <fullName evidence="5">Cytochrome c oxidase assembly protein cox16, mitochondrial</fullName>
    </alternativeName>
</protein>
<evidence type="ECO:0000256" key="1">
    <source>
        <dbReference type="ARBA" id="ARBA00002490"/>
    </source>
</evidence>
<comment type="function">
    <text evidence="1">Required for the assembly of the mitochondrial respiratory chain complex IV (CIV), also known as cytochrome c oxidase. May participate in merging the COX1 and COX2 assembly lines.</text>
</comment>
<evidence type="ECO:0000313" key="13">
    <source>
        <dbReference type="Proteomes" id="UP000245609"/>
    </source>
</evidence>
<keyword evidence="10 11" id="KW-0472">Membrane</keyword>
<evidence type="ECO:0000256" key="6">
    <source>
        <dbReference type="ARBA" id="ARBA00022692"/>
    </source>
</evidence>
<dbReference type="PANTHER" id="PTHR17130:SF14">
    <property type="entry name" value="CYTOCHROME C OXIDASE ASSEMBLY PROTEIN COX16 HOMOLOG, MITOCHONDRIAL"/>
    <property type="match status" value="1"/>
</dbReference>
<keyword evidence="13" id="KW-1185">Reference proteome</keyword>
<dbReference type="OrthoDB" id="5516033at2759"/>
<evidence type="ECO:0000256" key="5">
    <source>
        <dbReference type="ARBA" id="ARBA00019222"/>
    </source>
</evidence>
<evidence type="ECO:0000313" key="12">
    <source>
        <dbReference type="EMBL" id="PVU98293.1"/>
    </source>
</evidence>
<keyword evidence="8 11" id="KW-1133">Transmembrane helix</keyword>
<comment type="caution">
    <text evidence="12">The sequence shown here is derived from an EMBL/GenBank/DDBJ whole genome shotgun (WGS) entry which is preliminary data.</text>
</comment>
<dbReference type="InterPro" id="IPR020164">
    <property type="entry name" value="Cyt_c_Oxase_assmbl_COX16"/>
</dbReference>
<name>A0A2T9Z141_9FUNG</name>
<dbReference type="Proteomes" id="UP000245609">
    <property type="component" value="Unassembled WGS sequence"/>
</dbReference>
<organism evidence="12 13">
    <name type="scientific">Smittium megazygosporum</name>
    <dbReference type="NCBI Taxonomy" id="133381"/>
    <lineage>
        <taxon>Eukaryota</taxon>
        <taxon>Fungi</taxon>
        <taxon>Fungi incertae sedis</taxon>
        <taxon>Zoopagomycota</taxon>
        <taxon>Kickxellomycotina</taxon>
        <taxon>Harpellomycetes</taxon>
        <taxon>Harpellales</taxon>
        <taxon>Legeriomycetaceae</taxon>
        <taxon>Smittium</taxon>
    </lineage>
</organism>
<keyword evidence="9" id="KW-0496">Mitochondrion</keyword>
<evidence type="ECO:0000256" key="11">
    <source>
        <dbReference type="SAM" id="Phobius"/>
    </source>
</evidence>
<evidence type="ECO:0000256" key="10">
    <source>
        <dbReference type="ARBA" id="ARBA00023136"/>
    </source>
</evidence>
<dbReference type="EMBL" id="MBFS01002392">
    <property type="protein sequence ID" value="PVU98293.1"/>
    <property type="molecule type" value="Genomic_DNA"/>
</dbReference>
<evidence type="ECO:0000256" key="3">
    <source>
        <dbReference type="ARBA" id="ARBA00008370"/>
    </source>
</evidence>
<gene>
    <name evidence="12" type="ORF">BB560_005695</name>
</gene>
<evidence type="ECO:0000256" key="8">
    <source>
        <dbReference type="ARBA" id="ARBA00022989"/>
    </source>
</evidence>
<dbReference type="AlphaFoldDB" id="A0A2T9Z141"/>
<dbReference type="GO" id="GO:0033617">
    <property type="term" value="P:mitochondrial respiratory chain complex IV assembly"/>
    <property type="evidence" value="ECO:0007669"/>
    <property type="project" value="TreeGrafter"/>
</dbReference>
<comment type="subcellular location">
    <subcellularLocation>
        <location evidence="2">Mitochondrion inner membrane</location>
        <topology evidence="2">Single-pass membrane protein</topology>
    </subcellularLocation>
</comment>
<evidence type="ECO:0000256" key="2">
    <source>
        <dbReference type="ARBA" id="ARBA00004434"/>
    </source>
</evidence>
<proteinExistence type="inferred from homology"/>
<evidence type="ECO:0000256" key="7">
    <source>
        <dbReference type="ARBA" id="ARBA00022792"/>
    </source>
</evidence>
<dbReference type="STRING" id="133381.A0A2T9Z141"/>
<evidence type="ECO:0000256" key="9">
    <source>
        <dbReference type="ARBA" id="ARBA00023128"/>
    </source>
</evidence>
<keyword evidence="7" id="KW-0999">Mitochondrion inner membrane</keyword>
<evidence type="ECO:0000256" key="4">
    <source>
        <dbReference type="ARBA" id="ARBA00015368"/>
    </source>
</evidence>
<dbReference type="Pfam" id="PF14138">
    <property type="entry name" value="COX16"/>
    <property type="match status" value="1"/>
</dbReference>
<reference evidence="12 13" key="1">
    <citation type="journal article" date="2018" name="MBio">
        <title>Comparative Genomics Reveals the Core Gene Toolbox for the Fungus-Insect Symbiosis.</title>
        <authorList>
            <person name="Wang Y."/>
            <person name="Stata M."/>
            <person name="Wang W."/>
            <person name="Stajich J.E."/>
            <person name="White M.M."/>
            <person name="Moncalvo J.M."/>
        </authorList>
    </citation>
    <scope>NUCLEOTIDE SEQUENCE [LARGE SCALE GENOMIC DNA]</scope>
    <source>
        <strain evidence="12 13">SC-DP-2</strain>
    </source>
</reference>
<keyword evidence="6 11" id="KW-0812">Transmembrane</keyword>
<accession>A0A2T9Z141</accession>
<comment type="similarity">
    <text evidence="3">Belongs to the COX16 family.</text>
</comment>
<dbReference type="PANTHER" id="PTHR17130">
    <property type="entry name" value="MITOCHONDRIAL OUTER MEMBRANE PROTEIN 25"/>
    <property type="match status" value="1"/>
</dbReference>
<sequence>MFAQDFVRRFRRLNLSALAKKYPFFLVGIPFISATLGGTLLLVPFQKSKYEYNSSRVKNVAESEKLKVDTSKRGLNLQEEYFRLVEQGAWDEYSMKRYERPAEDEPVFDA</sequence>
<feature type="transmembrane region" description="Helical" evidence="11">
    <location>
        <begin position="22"/>
        <end position="43"/>
    </location>
</feature>
<dbReference type="GO" id="GO:0005743">
    <property type="term" value="C:mitochondrial inner membrane"/>
    <property type="evidence" value="ECO:0007669"/>
    <property type="project" value="UniProtKB-SubCell"/>
</dbReference>